<evidence type="ECO:0000313" key="2">
    <source>
        <dbReference type="EMBL" id="CAG8795044.1"/>
    </source>
</evidence>
<keyword evidence="3" id="KW-1185">Reference proteome</keyword>
<sequence>TRCSKQRKLQKPRRRTKRTRPSGGAGTHTPSSRGSFDPNLGFTEDPNPASGSNRGNAPNPGTQEDPASNLGTQSELVLNPDSQGEHSSNPDKYGEPAPNLGSPERSSNDQTPVS</sequence>
<evidence type="ECO:0000256" key="1">
    <source>
        <dbReference type="SAM" id="MobiDB-lite"/>
    </source>
</evidence>
<protein>
    <submittedName>
        <fullName evidence="2">14196_t:CDS:1</fullName>
    </submittedName>
</protein>
<reference evidence="2" key="1">
    <citation type="submission" date="2021-06" db="EMBL/GenBank/DDBJ databases">
        <authorList>
            <person name="Kallberg Y."/>
            <person name="Tangrot J."/>
            <person name="Rosling A."/>
        </authorList>
    </citation>
    <scope>NUCLEOTIDE SEQUENCE</scope>
    <source>
        <strain evidence="2">IN212</strain>
    </source>
</reference>
<accession>A0A9N9JUT1</accession>
<feature type="non-terminal residue" evidence="2">
    <location>
        <position position="1"/>
    </location>
</feature>
<proteinExistence type="predicted"/>
<organism evidence="2 3">
    <name type="scientific">Racocetra fulgida</name>
    <dbReference type="NCBI Taxonomy" id="60492"/>
    <lineage>
        <taxon>Eukaryota</taxon>
        <taxon>Fungi</taxon>
        <taxon>Fungi incertae sedis</taxon>
        <taxon>Mucoromycota</taxon>
        <taxon>Glomeromycotina</taxon>
        <taxon>Glomeromycetes</taxon>
        <taxon>Diversisporales</taxon>
        <taxon>Gigasporaceae</taxon>
        <taxon>Racocetra</taxon>
    </lineage>
</organism>
<gene>
    <name evidence="2" type="ORF">RFULGI_LOCUS17140</name>
</gene>
<feature type="non-terminal residue" evidence="2">
    <location>
        <position position="114"/>
    </location>
</feature>
<feature type="compositionally biased region" description="Basic residues" evidence="1">
    <location>
        <begin position="1"/>
        <end position="20"/>
    </location>
</feature>
<feature type="compositionally biased region" description="Polar residues" evidence="1">
    <location>
        <begin position="49"/>
        <end position="87"/>
    </location>
</feature>
<dbReference type="EMBL" id="CAJVPZ010065208">
    <property type="protein sequence ID" value="CAG8795044.1"/>
    <property type="molecule type" value="Genomic_DNA"/>
</dbReference>
<name>A0A9N9JUT1_9GLOM</name>
<dbReference type="AlphaFoldDB" id="A0A9N9JUT1"/>
<evidence type="ECO:0000313" key="3">
    <source>
        <dbReference type="Proteomes" id="UP000789396"/>
    </source>
</evidence>
<feature type="compositionally biased region" description="Polar residues" evidence="1">
    <location>
        <begin position="104"/>
        <end position="114"/>
    </location>
</feature>
<feature type="region of interest" description="Disordered" evidence="1">
    <location>
        <begin position="1"/>
        <end position="114"/>
    </location>
</feature>
<comment type="caution">
    <text evidence="2">The sequence shown here is derived from an EMBL/GenBank/DDBJ whole genome shotgun (WGS) entry which is preliminary data.</text>
</comment>
<dbReference type="OrthoDB" id="9623740at2759"/>
<dbReference type="Proteomes" id="UP000789396">
    <property type="component" value="Unassembled WGS sequence"/>
</dbReference>